<feature type="chain" id="PRO_5004171457" evidence="1">
    <location>
        <begin position="23"/>
        <end position="305"/>
    </location>
</feature>
<dbReference type="AlphaFoldDB" id="Q0F1H0"/>
<evidence type="ECO:0000256" key="1">
    <source>
        <dbReference type="SAM" id="SignalP"/>
    </source>
</evidence>
<dbReference type="InParanoid" id="Q0F1H0"/>
<dbReference type="OrthoDB" id="5292589at2"/>
<dbReference type="Proteomes" id="UP000005297">
    <property type="component" value="Unassembled WGS sequence"/>
</dbReference>
<dbReference type="EMBL" id="AATS01000003">
    <property type="protein sequence ID" value="EAU55221.1"/>
    <property type="molecule type" value="Genomic_DNA"/>
</dbReference>
<name>Q0F1H0_9PROT</name>
<dbReference type="RefSeq" id="WP_009849684.1">
    <property type="nucleotide sequence ID" value="NZ_DS022294.1"/>
</dbReference>
<evidence type="ECO:0000313" key="2">
    <source>
        <dbReference type="EMBL" id="EAU55221.1"/>
    </source>
</evidence>
<gene>
    <name evidence="2" type="ORF">SPV1_10831</name>
</gene>
<dbReference type="STRING" id="314344.AL013_07665"/>
<keyword evidence="3" id="KW-1185">Reference proteome</keyword>
<accession>Q0F1H0</accession>
<organism evidence="2 3">
    <name type="scientific">Mariprofundus ferrooxydans PV-1</name>
    <dbReference type="NCBI Taxonomy" id="314345"/>
    <lineage>
        <taxon>Bacteria</taxon>
        <taxon>Pseudomonadati</taxon>
        <taxon>Pseudomonadota</taxon>
        <taxon>Candidatius Mariprofundia</taxon>
        <taxon>Mariprofundales</taxon>
        <taxon>Mariprofundaceae</taxon>
        <taxon>Mariprofundus</taxon>
    </lineage>
</organism>
<evidence type="ECO:0000313" key="3">
    <source>
        <dbReference type="Proteomes" id="UP000005297"/>
    </source>
</evidence>
<proteinExistence type="predicted"/>
<keyword evidence="1" id="KW-0732">Signal</keyword>
<comment type="caution">
    <text evidence="2">The sequence shown here is derived from an EMBL/GenBank/DDBJ whole genome shotgun (WGS) entry which is preliminary data.</text>
</comment>
<dbReference type="Gene3D" id="3.30.1370.120">
    <property type="match status" value="1"/>
</dbReference>
<protein>
    <submittedName>
        <fullName evidence="2">Type II and III secretion system family protein</fullName>
    </submittedName>
</protein>
<dbReference type="InterPro" id="IPR038591">
    <property type="entry name" value="NolW-like_sf"/>
</dbReference>
<feature type="signal peptide" evidence="1">
    <location>
        <begin position="1"/>
        <end position="22"/>
    </location>
</feature>
<sequence length="305" mass="33574">MIRRLYTFLLLLMLLPATQAMAATDVITIDYLPLQEAAMAARSQLSPDGSVGILASRRMLLVDDDEAHLKKVRALLKRLDVRSQQYTLHLTIEDVLSNRNSQAQMSGSANLGNLPGGWVQLRLQDQRNRSMNSQQYSLRLSAGQPASMEIGTLEPIEETRVWLSSYGLMQVNSVTMTPITSGFHVTARPAGADQVHLRITPWMQRQQDVQLQGQQEMLLGLGNSSAPATPPGQTANMRLNARPVIKAGRRINISGAATEVTVHKGEEVEIAASHGEANRLGEALLSRYSGTGQRQFVIRLKIDTE</sequence>
<dbReference type="HOGENOM" id="CLU_911553_0_0_0"/>
<reference evidence="2 3" key="1">
    <citation type="submission" date="2006-09" db="EMBL/GenBank/DDBJ databases">
        <authorList>
            <person name="Emerson D."/>
            <person name="Ferriera S."/>
            <person name="Johnson J."/>
            <person name="Kravitz S."/>
            <person name="Halpern A."/>
            <person name="Remington K."/>
            <person name="Beeson K."/>
            <person name="Tran B."/>
            <person name="Rogers Y.-H."/>
            <person name="Friedman R."/>
            <person name="Venter J.C."/>
        </authorList>
    </citation>
    <scope>NUCLEOTIDE SEQUENCE [LARGE SCALE GENOMIC DNA]</scope>
    <source>
        <strain evidence="2 3">PV-1</strain>
    </source>
</reference>